<reference evidence="2" key="1">
    <citation type="submission" date="2022-12" db="EMBL/GenBank/DDBJ databases">
        <authorList>
            <person name="Petersen C."/>
        </authorList>
    </citation>
    <scope>NUCLEOTIDE SEQUENCE</scope>
    <source>
        <strain evidence="2">IBT 29677</strain>
    </source>
</reference>
<dbReference type="Proteomes" id="UP001147747">
    <property type="component" value="Unassembled WGS sequence"/>
</dbReference>
<dbReference type="RefSeq" id="XP_056487915.1">
    <property type="nucleotide sequence ID" value="XM_056632364.1"/>
</dbReference>
<comment type="caution">
    <text evidence="2">The sequence shown here is derived from an EMBL/GenBank/DDBJ whole genome shotgun (WGS) entry which is preliminary data.</text>
</comment>
<dbReference type="AlphaFoldDB" id="A0A9W9VZM7"/>
<keyword evidence="3" id="KW-1185">Reference proteome</keyword>
<proteinExistence type="predicted"/>
<dbReference type="EMBL" id="JAPZBU010000008">
    <property type="protein sequence ID" value="KAJ5392237.1"/>
    <property type="molecule type" value="Genomic_DNA"/>
</dbReference>
<gene>
    <name evidence="2" type="ORF">N7509_007727</name>
</gene>
<name>A0A9W9VZM7_9EURO</name>
<protein>
    <submittedName>
        <fullName evidence="2">Uncharacterized protein</fullName>
    </submittedName>
</protein>
<dbReference type="GeneID" id="81371344"/>
<organism evidence="2 3">
    <name type="scientific">Penicillium cosmopolitanum</name>
    <dbReference type="NCBI Taxonomy" id="1131564"/>
    <lineage>
        <taxon>Eukaryota</taxon>
        <taxon>Fungi</taxon>
        <taxon>Dikarya</taxon>
        <taxon>Ascomycota</taxon>
        <taxon>Pezizomycotina</taxon>
        <taxon>Eurotiomycetes</taxon>
        <taxon>Eurotiomycetidae</taxon>
        <taxon>Eurotiales</taxon>
        <taxon>Aspergillaceae</taxon>
        <taxon>Penicillium</taxon>
    </lineage>
</organism>
<accession>A0A9W9VZM7</accession>
<sequence>MRRETSNNAKLVVQKYLDILIGPSETSRESVPQFKFLQELATIQLCNNHKKHHSHAIGQWLNEFTANQASIIVGLAKYYNLEIDDTVSGESQNSDDEDDEKNLNVTEEEDTSEEDEEEEKSILASQFSSSLTSSIYHTSILAADEVAKDVTCLLQKPIDMKSNDAKPGWIYVISPLAMPGTFKVGYTLKPPPAGPFSKAQTVPWRV</sequence>
<evidence type="ECO:0000313" key="2">
    <source>
        <dbReference type="EMBL" id="KAJ5392237.1"/>
    </source>
</evidence>
<reference evidence="2" key="2">
    <citation type="journal article" date="2023" name="IMA Fungus">
        <title>Comparative genomic study of the Penicillium genus elucidates a diverse pangenome and 15 lateral gene transfer events.</title>
        <authorList>
            <person name="Petersen C."/>
            <person name="Sorensen T."/>
            <person name="Nielsen M.R."/>
            <person name="Sondergaard T.E."/>
            <person name="Sorensen J.L."/>
            <person name="Fitzpatrick D.A."/>
            <person name="Frisvad J.C."/>
            <person name="Nielsen K.L."/>
        </authorList>
    </citation>
    <scope>NUCLEOTIDE SEQUENCE</scope>
    <source>
        <strain evidence="2">IBT 29677</strain>
    </source>
</reference>
<evidence type="ECO:0000313" key="3">
    <source>
        <dbReference type="Proteomes" id="UP001147747"/>
    </source>
</evidence>
<evidence type="ECO:0000256" key="1">
    <source>
        <dbReference type="SAM" id="MobiDB-lite"/>
    </source>
</evidence>
<dbReference type="OrthoDB" id="4503155at2759"/>
<feature type="compositionally biased region" description="Acidic residues" evidence="1">
    <location>
        <begin position="87"/>
        <end position="119"/>
    </location>
</feature>
<feature type="region of interest" description="Disordered" evidence="1">
    <location>
        <begin position="87"/>
        <end position="123"/>
    </location>
</feature>